<feature type="region of interest" description="Disordered" evidence="12">
    <location>
        <begin position="126"/>
        <end position="161"/>
    </location>
</feature>
<keyword evidence="8" id="KW-0653">Protein transport</keyword>
<evidence type="ECO:0000256" key="12">
    <source>
        <dbReference type="SAM" id="MobiDB-lite"/>
    </source>
</evidence>
<keyword evidence="9" id="KW-0472">Membrane</keyword>
<dbReference type="PANTHER" id="PTHR38786:SF1">
    <property type="entry name" value="FLAGELLAR FLIJ PROTEIN"/>
    <property type="match status" value="1"/>
</dbReference>
<keyword evidence="11" id="KW-0175">Coiled coil</keyword>
<dbReference type="AlphaFoldDB" id="A0A139SRB9"/>
<accession>A0A139SRB9</accession>
<reference evidence="13 14" key="1">
    <citation type="submission" date="2016-02" db="EMBL/GenBank/DDBJ databases">
        <authorList>
            <person name="Wen L."/>
            <person name="He K."/>
            <person name="Yang H."/>
        </authorList>
    </citation>
    <scope>NUCLEOTIDE SEQUENCE [LARGE SCALE GENOMIC DNA]</scope>
    <source>
        <strain evidence="13 14">CV58</strain>
    </source>
</reference>
<keyword evidence="6" id="KW-0145">Chemotaxis</keyword>
<organism evidence="13 14">
    <name type="scientific">Ventosimonas gracilis</name>
    <dbReference type="NCBI Taxonomy" id="1680762"/>
    <lineage>
        <taxon>Bacteria</taxon>
        <taxon>Pseudomonadati</taxon>
        <taxon>Pseudomonadota</taxon>
        <taxon>Gammaproteobacteria</taxon>
        <taxon>Pseudomonadales</taxon>
        <taxon>Ventosimonadaceae</taxon>
        <taxon>Ventosimonas</taxon>
    </lineage>
</organism>
<evidence type="ECO:0000256" key="11">
    <source>
        <dbReference type="SAM" id="Coils"/>
    </source>
</evidence>
<evidence type="ECO:0000313" key="13">
    <source>
        <dbReference type="EMBL" id="KXU37054.1"/>
    </source>
</evidence>
<dbReference type="GO" id="GO:0006935">
    <property type="term" value="P:chemotaxis"/>
    <property type="evidence" value="ECO:0007669"/>
    <property type="project" value="UniProtKB-KW"/>
</dbReference>
<evidence type="ECO:0000256" key="6">
    <source>
        <dbReference type="ARBA" id="ARBA00022500"/>
    </source>
</evidence>
<dbReference type="PANTHER" id="PTHR38786">
    <property type="entry name" value="FLAGELLAR FLIJ PROTEIN"/>
    <property type="match status" value="1"/>
</dbReference>
<dbReference type="InterPro" id="IPR052570">
    <property type="entry name" value="FliJ"/>
</dbReference>
<evidence type="ECO:0000256" key="9">
    <source>
        <dbReference type="ARBA" id="ARBA00023136"/>
    </source>
</evidence>
<name>A0A139SRB9_9GAMM</name>
<evidence type="ECO:0000256" key="1">
    <source>
        <dbReference type="ARBA" id="ARBA00004413"/>
    </source>
</evidence>
<comment type="similarity">
    <text evidence="2">Belongs to the FliJ family.</text>
</comment>
<keyword evidence="5" id="KW-1003">Cell membrane</keyword>
<dbReference type="EMBL" id="LSZO01000172">
    <property type="protein sequence ID" value="KXU37054.1"/>
    <property type="molecule type" value="Genomic_DNA"/>
</dbReference>
<evidence type="ECO:0000256" key="5">
    <source>
        <dbReference type="ARBA" id="ARBA00022475"/>
    </source>
</evidence>
<feature type="region of interest" description="Disordered" evidence="12">
    <location>
        <begin position="89"/>
        <end position="108"/>
    </location>
</feature>
<feature type="coiled-coil region" evidence="11">
    <location>
        <begin position="13"/>
        <end position="40"/>
    </location>
</feature>
<evidence type="ECO:0000256" key="7">
    <source>
        <dbReference type="ARBA" id="ARBA00022795"/>
    </source>
</evidence>
<dbReference type="GO" id="GO:0009288">
    <property type="term" value="C:bacterial-type flagellum"/>
    <property type="evidence" value="ECO:0007669"/>
    <property type="project" value="InterPro"/>
</dbReference>
<evidence type="ECO:0000256" key="10">
    <source>
        <dbReference type="ARBA" id="ARBA00023225"/>
    </source>
</evidence>
<protein>
    <recommendedName>
        <fullName evidence="3">Flagellar FliJ protein</fullName>
    </recommendedName>
</protein>
<keyword evidence="7" id="KW-1005">Bacterial flagellum biogenesis</keyword>
<keyword evidence="4" id="KW-0813">Transport</keyword>
<evidence type="ECO:0000256" key="4">
    <source>
        <dbReference type="ARBA" id="ARBA00022448"/>
    </source>
</evidence>
<dbReference type="Gene3D" id="1.10.287.1700">
    <property type="match status" value="1"/>
</dbReference>
<keyword evidence="10" id="KW-1006">Bacterial flagellum protein export</keyword>
<keyword evidence="14" id="KW-1185">Reference proteome</keyword>
<evidence type="ECO:0000256" key="3">
    <source>
        <dbReference type="ARBA" id="ARBA00020392"/>
    </source>
</evidence>
<comment type="subcellular location">
    <subcellularLocation>
        <location evidence="1">Cell membrane</location>
        <topology evidence="1">Peripheral membrane protein</topology>
        <orientation evidence="1">Cytoplasmic side</orientation>
    </subcellularLocation>
</comment>
<dbReference type="OrthoDB" id="7008437at2"/>
<comment type="caution">
    <text evidence="13">The sequence shown here is derived from an EMBL/GenBank/DDBJ whole genome shotgun (WGS) entry which is preliminary data.</text>
</comment>
<dbReference type="Proteomes" id="UP000072660">
    <property type="component" value="Unassembled WGS sequence"/>
</dbReference>
<feature type="compositionally biased region" description="Basic and acidic residues" evidence="12">
    <location>
        <begin position="129"/>
        <end position="141"/>
    </location>
</feature>
<dbReference type="GO" id="GO:0005886">
    <property type="term" value="C:plasma membrane"/>
    <property type="evidence" value="ECO:0007669"/>
    <property type="project" value="UniProtKB-SubCell"/>
</dbReference>
<dbReference type="RefSeq" id="WP_068391170.1">
    <property type="nucleotide sequence ID" value="NZ_LSZO01000172.1"/>
</dbReference>
<feature type="compositionally biased region" description="Polar residues" evidence="12">
    <location>
        <begin position="92"/>
        <end position="107"/>
    </location>
</feature>
<evidence type="ECO:0000256" key="8">
    <source>
        <dbReference type="ARBA" id="ARBA00022927"/>
    </source>
</evidence>
<proteinExistence type="inferred from homology"/>
<dbReference type="GO" id="GO:0044781">
    <property type="term" value="P:bacterial-type flagellum organization"/>
    <property type="evidence" value="ECO:0007669"/>
    <property type="project" value="UniProtKB-KW"/>
</dbReference>
<dbReference type="NCBIfam" id="TIGR02473">
    <property type="entry name" value="flagell_FliJ"/>
    <property type="match status" value="1"/>
</dbReference>
<evidence type="ECO:0000256" key="2">
    <source>
        <dbReference type="ARBA" id="ARBA00010004"/>
    </source>
</evidence>
<gene>
    <name evidence="13" type="ORF">AXE65_04055</name>
</gene>
<dbReference type="GO" id="GO:0015031">
    <property type="term" value="P:protein transport"/>
    <property type="evidence" value="ECO:0007669"/>
    <property type="project" value="UniProtKB-KW"/>
</dbReference>
<sequence length="161" mass="18929">MRPNPAKRLQPVIEQAKKLEQEAAAQLAQCQRELSQQQAQQTALLRYQLGYQQQWQQLGRQGQSAQTLQDFRRFLEQLQSALDAQQKRIEHSQQQVQSAQNHWQQQHSRSEALLKLQSRYQALAQQQENQREQRLQDEWAQRRQGFSLQDASSPAHPDSVY</sequence>
<dbReference type="InterPro" id="IPR053716">
    <property type="entry name" value="Flag_assembly_chemotaxis_eff"/>
</dbReference>
<dbReference type="Pfam" id="PF02050">
    <property type="entry name" value="FliJ"/>
    <property type="match status" value="1"/>
</dbReference>
<evidence type="ECO:0000313" key="14">
    <source>
        <dbReference type="Proteomes" id="UP000072660"/>
    </source>
</evidence>
<dbReference type="InterPro" id="IPR012823">
    <property type="entry name" value="Flagell_FliJ"/>
</dbReference>
<dbReference type="GO" id="GO:0071973">
    <property type="term" value="P:bacterial-type flagellum-dependent cell motility"/>
    <property type="evidence" value="ECO:0007669"/>
    <property type="project" value="InterPro"/>
</dbReference>